<dbReference type="Proteomes" id="UP001151699">
    <property type="component" value="Chromosome A"/>
</dbReference>
<evidence type="ECO:0000313" key="2">
    <source>
        <dbReference type="Proteomes" id="UP001151699"/>
    </source>
</evidence>
<protein>
    <submittedName>
        <fullName evidence="1">Integrin alpha-PS1</fullName>
    </submittedName>
</protein>
<dbReference type="EMBL" id="WJQU01000001">
    <property type="protein sequence ID" value="KAJ6646505.1"/>
    <property type="molecule type" value="Genomic_DNA"/>
</dbReference>
<keyword evidence="1" id="KW-0401">Integrin</keyword>
<reference evidence="1" key="1">
    <citation type="submission" date="2022-07" db="EMBL/GenBank/DDBJ databases">
        <authorList>
            <person name="Trinca V."/>
            <person name="Uliana J.V.C."/>
            <person name="Torres T.T."/>
            <person name="Ward R.J."/>
            <person name="Monesi N."/>
        </authorList>
    </citation>
    <scope>NUCLEOTIDE SEQUENCE</scope>
    <source>
        <strain evidence="1">HSMRA1968</strain>
        <tissue evidence="1">Whole embryos</tissue>
    </source>
</reference>
<keyword evidence="2" id="KW-1185">Reference proteome</keyword>
<evidence type="ECO:0000313" key="1">
    <source>
        <dbReference type="EMBL" id="KAJ6646505.1"/>
    </source>
</evidence>
<dbReference type="GO" id="GO:0007229">
    <property type="term" value="P:integrin-mediated signaling pathway"/>
    <property type="evidence" value="ECO:0007669"/>
    <property type="project" value="UniProtKB-KW"/>
</dbReference>
<dbReference type="OrthoDB" id="5317514at2759"/>
<accession>A0A9Q0S7P4</accession>
<comment type="caution">
    <text evidence="1">The sequence shown here is derived from an EMBL/GenBank/DDBJ whole genome shotgun (WGS) entry which is preliminary data.</text>
</comment>
<sequence>MLGASNFILAPEVRKKVKMKIYLKSNMLTRHLILSVCSAVICLLSFVDSFNLESRLPIVKYGEADSYFGYSVATHVQVDTNGPDERTRWVN</sequence>
<organism evidence="1 2">
    <name type="scientific">Pseudolycoriella hygida</name>
    <dbReference type="NCBI Taxonomy" id="35572"/>
    <lineage>
        <taxon>Eukaryota</taxon>
        <taxon>Metazoa</taxon>
        <taxon>Ecdysozoa</taxon>
        <taxon>Arthropoda</taxon>
        <taxon>Hexapoda</taxon>
        <taxon>Insecta</taxon>
        <taxon>Pterygota</taxon>
        <taxon>Neoptera</taxon>
        <taxon>Endopterygota</taxon>
        <taxon>Diptera</taxon>
        <taxon>Nematocera</taxon>
        <taxon>Sciaroidea</taxon>
        <taxon>Sciaridae</taxon>
        <taxon>Pseudolycoriella</taxon>
    </lineage>
</organism>
<dbReference type="AlphaFoldDB" id="A0A9Q0S7P4"/>
<name>A0A9Q0S7P4_9DIPT</name>
<gene>
    <name evidence="1" type="primary">mew</name>
    <name evidence="1" type="ORF">Bhyg_01717</name>
</gene>
<proteinExistence type="predicted"/>